<sequence>MFDRNTSELGRNLVRYKDGPEKGVKVQPSNTGRQSSMRHVAPSGSVNSFKMPSQIANCAGVLDVRADKEGCEAPEGVQVGDIVIKLGARKEEILKKADPKKVGARISNKGEQPDDAVKERQVFLRSYQSKSDDSEWALNGVVATVVNGEAIPVVQNRIMDAGFNDLVLIPMGADKVFVRNRENDDAKSTINNAKDFFKLVFSSWKSWEKETSPYRRGAWVRLYGVPLHAWNEQFFQLCVFDCGRFLRIDCCSAEKNRLDFARVLIATPEIDVINRVETVLVDGSQVEIKIVEEWGYAMGEDSCLFEEESEAESSCGEGQEDQEVHRNVDMLVNQFKEGLEVEDHNEPQGMQGEECFDMLEANPGPEGVRAKSVLKMDSQEVLGDPAGGADMSPPSGDALIRPSFRPLLSKRTSSCPPEARRSVISGPWSLEWLQDQNYGDAGVIFSASKKSRKEFIQGPSLKRKVDLDPRRRKAGGVLRHPFHSLKKVARMPSKDRSEVLKALKKNVRRRRGGDGFNRSCSMSCLGSSGGSNSSGSVNNDWTNWVAVHGNDQLAVDDVWGIGKAIGVKFKGDNANMFNILSRASKGKRVASGMMTKAGGSRKDNGC</sequence>
<name>A0A2K3LJ58_TRIPR</name>
<dbReference type="AlphaFoldDB" id="A0A2K3LJ58"/>
<dbReference type="PANTHER" id="PTHR34427:SF5">
    <property type="entry name" value="DUF4283 DOMAIN-CONTAINING PROTEIN"/>
    <property type="match status" value="1"/>
</dbReference>
<evidence type="ECO:0000313" key="3">
    <source>
        <dbReference type="Proteomes" id="UP000236291"/>
    </source>
</evidence>
<dbReference type="EMBL" id="ASHM01034358">
    <property type="protein sequence ID" value="PNX78571.1"/>
    <property type="molecule type" value="Genomic_DNA"/>
</dbReference>
<organism evidence="2 3">
    <name type="scientific">Trifolium pratense</name>
    <name type="common">Red clover</name>
    <dbReference type="NCBI Taxonomy" id="57577"/>
    <lineage>
        <taxon>Eukaryota</taxon>
        <taxon>Viridiplantae</taxon>
        <taxon>Streptophyta</taxon>
        <taxon>Embryophyta</taxon>
        <taxon>Tracheophyta</taxon>
        <taxon>Spermatophyta</taxon>
        <taxon>Magnoliopsida</taxon>
        <taxon>eudicotyledons</taxon>
        <taxon>Gunneridae</taxon>
        <taxon>Pentapetalae</taxon>
        <taxon>rosids</taxon>
        <taxon>fabids</taxon>
        <taxon>Fabales</taxon>
        <taxon>Fabaceae</taxon>
        <taxon>Papilionoideae</taxon>
        <taxon>50 kb inversion clade</taxon>
        <taxon>NPAAA clade</taxon>
        <taxon>Hologalegina</taxon>
        <taxon>IRL clade</taxon>
        <taxon>Trifolieae</taxon>
        <taxon>Trifolium</taxon>
    </lineage>
</organism>
<evidence type="ECO:0000313" key="2">
    <source>
        <dbReference type="EMBL" id="PNX78571.1"/>
    </source>
</evidence>
<dbReference type="PANTHER" id="PTHR34427">
    <property type="entry name" value="DUF4283 DOMAIN PROTEIN"/>
    <property type="match status" value="1"/>
</dbReference>
<accession>A0A2K3LJ58</accession>
<feature type="compositionally biased region" description="Polar residues" evidence="1">
    <location>
        <begin position="27"/>
        <end position="37"/>
    </location>
</feature>
<protein>
    <submittedName>
        <fullName evidence="2">Uncharacterized protein</fullName>
    </submittedName>
</protein>
<gene>
    <name evidence="2" type="ORF">L195_g034549</name>
</gene>
<proteinExistence type="predicted"/>
<reference evidence="2 3" key="1">
    <citation type="journal article" date="2014" name="Am. J. Bot.">
        <title>Genome assembly and annotation for red clover (Trifolium pratense; Fabaceae).</title>
        <authorList>
            <person name="Istvanek J."/>
            <person name="Jaros M."/>
            <person name="Krenek A."/>
            <person name="Repkova J."/>
        </authorList>
    </citation>
    <scope>NUCLEOTIDE SEQUENCE [LARGE SCALE GENOMIC DNA]</scope>
    <source>
        <strain evidence="3">cv. Tatra</strain>
        <tissue evidence="2">Young leaves</tissue>
    </source>
</reference>
<evidence type="ECO:0000256" key="1">
    <source>
        <dbReference type="SAM" id="MobiDB-lite"/>
    </source>
</evidence>
<dbReference type="Proteomes" id="UP000236291">
    <property type="component" value="Unassembled WGS sequence"/>
</dbReference>
<reference evidence="2 3" key="2">
    <citation type="journal article" date="2017" name="Front. Plant Sci.">
        <title>Gene Classification and Mining of Molecular Markers Useful in Red Clover (Trifolium pratense) Breeding.</title>
        <authorList>
            <person name="Istvanek J."/>
            <person name="Dluhosova J."/>
            <person name="Dluhos P."/>
            <person name="Patkova L."/>
            <person name="Nedelnik J."/>
            <person name="Repkova J."/>
        </authorList>
    </citation>
    <scope>NUCLEOTIDE SEQUENCE [LARGE SCALE GENOMIC DNA]</scope>
    <source>
        <strain evidence="3">cv. Tatra</strain>
        <tissue evidence="2">Young leaves</tissue>
    </source>
</reference>
<comment type="caution">
    <text evidence="2">The sequence shown here is derived from an EMBL/GenBank/DDBJ whole genome shotgun (WGS) entry which is preliminary data.</text>
</comment>
<feature type="region of interest" description="Disordered" evidence="1">
    <location>
        <begin position="19"/>
        <end position="48"/>
    </location>
</feature>